<proteinExistence type="predicted"/>
<dbReference type="InterPro" id="IPR019965">
    <property type="entry name" value="PPOX_F420-dep_Rv2061_put"/>
</dbReference>
<comment type="caution">
    <text evidence="3">The sequence shown here is derived from an EMBL/GenBank/DDBJ whole genome shotgun (WGS) entry which is preliminary data.</text>
</comment>
<evidence type="ECO:0000256" key="1">
    <source>
        <dbReference type="ARBA" id="ARBA00023002"/>
    </source>
</evidence>
<dbReference type="InterPro" id="IPR011576">
    <property type="entry name" value="Pyridox_Oxase_N"/>
</dbReference>
<dbReference type="RefSeq" id="WP_344452314.1">
    <property type="nucleotide sequence ID" value="NZ_BAAATZ010000017.1"/>
</dbReference>
<protein>
    <submittedName>
        <fullName evidence="3">PPOX class F420-dependent oxidoreductase</fullName>
    </submittedName>
</protein>
<organism evidence="3 4">
    <name type="scientific">Actinocorallia aurantiaca</name>
    <dbReference type="NCBI Taxonomy" id="46204"/>
    <lineage>
        <taxon>Bacteria</taxon>
        <taxon>Bacillati</taxon>
        <taxon>Actinomycetota</taxon>
        <taxon>Actinomycetes</taxon>
        <taxon>Streptosporangiales</taxon>
        <taxon>Thermomonosporaceae</taxon>
        <taxon>Actinocorallia</taxon>
    </lineage>
</organism>
<dbReference type="InterPro" id="IPR012349">
    <property type="entry name" value="Split_barrel_FMN-bd"/>
</dbReference>
<sequence length="144" mass="15379">MDQSPLMRLAGEKYVLVTTYRKDGRAVATPVWVVRDGDALGVWTAADSGKVKRVRNRADVLVAPCDMRGNPTGEALPGTAELCSAEDTGAYRTLIRSKYGLMGTLTLFGSRLRRGDQGTVGIRIRLDESAGRLEEAPGGAEGPA</sequence>
<dbReference type="EMBL" id="BAAATZ010000017">
    <property type="protein sequence ID" value="GAA2730145.1"/>
    <property type="molecule type" value="Genomic_DNA"/>
</dbReference>
<evidence type="ECO:0000259" key="2">
    <source>
        <dbReference type="Pfam" id="PF01243"/>
    </source>
</evidence>
<evidence type="ECO:0000313" key="4">
    <source>
        <dbReference type="Proteomes" id="UP001501842"/>
    </source>
</evidence>
<feature type="domain" description="Pyridoxamine 5'-phosphate oxidase N-terminal" evidence="2">
    <location>
        <begin position="9"/>
        <end position="101"/>
    </location>
</feature>
<keyword evidence="1" id="KW-0560">Oxidoreductase</keyword>
<keyword evidence="4" id="KW-1185">Reference proteome</keyword>
<reference evidence="3 4" key="1">
    <citation type="journal article" date="2019" name="Int. J. Syst. Evol. Microbiol.">
        <title>The Global Catalogue of Microorganisms (GCM) 10K type strain sequencing project: providing services to taxonomists for standard genome sequencing and annotation.</title>
        <authorList>
            <consortium name="The Broad Institute Genomics Platform"/>
            <consortium name="The Broad Institute Genome Sequencing Center for Infectious Disease"/>
            <person name="Wu L."/>
            <person name="Ma J."/>
        </authorList>
    </citation>
    <scope>NUCLEOTIDE SEQUENCE [LARGE SCALE GENOMIC DNA]</scope>
    <source>
        <strain evidence="3 4">JCM 8201</strain>
    </source>
</reference>
<accession>A0ABN3UDK7</accession>
<evidence type="ECO:0000313" key="3">
    <source>
        <dbReference type="EMBL" id="GAA2730145.1"/>
    </source>
</evidence>
<dbReference type="PANTHER" id="PTHR35176">
    <property type="entry name" value="HEME OXYGENASE HI_0854-RELATED"/>
    <property type="match status" value="1"/>
</dbReference>
<dbReference type="InterPro" id="IPR052019">
    <property type="entry name" value="F420H2_bilvrd_red/Heme_oxyg"/>
</dbReference>
<dbReference type="NCBIfam" id="TIGR03666">
    <property type="entry name" value="Rv2061_F420"/>
    <property type="match status" value="1"/>
</dbReference>
<gene>
    <name evidence="3" type="ORF">GCM10010439_42430</name>
</gene>
<dbReference type="Pfam" id="PF01243">
    <property type="entry name" value="PNPOx_N"/>
    <property type="match status" value="1"/>
</dbReference>
<dbReference type="PANTHER" id="PTHR35176:SF11">
    <property type="entry name" value="PYRIDOXAMINE 5'-PHOSPHATE OXIDASE FAMILY PROTEIN"/>
    <property type="match status" value="1"/>
</dbReference>
<dbReference type="Proteomes" id="UP001501842">
    <property type="component" value="Unassembled WGS sequence"/>
</dbReference>
<dbReference type="Gene3D" id="2.30.110.10">
    <property type="entry name" value="Electron Transport, Fmn-binding Protein, Chain A"/>
    <property type="match status" value="1"/>
</dbReference>
<name>A0ABN3UDK7_9ACTN</name>
<dbReference type="SUPFAM" id="SSF50475">
    <property type="entry name" value="FMN-binding split barrel"/>
    <property type="match status" value="1"/>
</dbReference>